<dbReference type="EMBL" id="JAKMXF010000055">
    <property type="protein sequence ID" value="KAI6659590.1"/>
    <property type="molecule type" value="Genomic_DNA"/>
</dbReference>
<comment type="caution">
    <text evidence="1">The sequence shown here is derived from an EMBL/GenBank/DDBJ whole genome shotgun (WGS) entry which is preliminary data.</text>
</comment>
<dbReference type="SUPFAM" id="SSF63829">
    <property type="entry name" value="Calcium-dependent phosphotriesterase"/>
    <property type="match status" value="1"/>
</dbReference>
<dbReference type="AlphaFoldDB" id="A0AAV7KFY8"/>
<proteinExistence type="predicted"/>
<dbReference type="Gene3D" id="2.120.10.30">
    <property type="entry name" value="TolB, C-terminal domain"/>
    <property type="match status" value="1"/>
</dbReference>
<evidence type="ECO:0000313" key="1">
    <source>
        <dbReference type="EMBL" id="KAI6659590.1"/>
    </source>
</evidence>
<organism evidence="1 2">
    <name type="scientific">Oopsacas minuta</name>
    <dbReference type="NCBI Taxonomy" id="111878"/>
    <lineage>
        <taxon>Eukaryota</taxon>
        <taxon>Metazoa</taxon>
        <taxon>Porifera</taxon>
        <taxon>Hexactinellida</taxon>
        <taxon>Hexasterophora</taxon>
        <taxon>Lyssacinosida</taxon>
        <taxon>Leucopsacidae</taxon>
        <taxon>Oopsacas</taxon>
    </lineage>
</organism>
<reference evidence="1 2" key="1">
    <citation type="journal article" date="2023" name="BMC Biol.">
        <title>The compact genome of the sponge Oopsacas minuta (Hexactinellida) is lacking key metazoan core genes.</title>
        <authorList>
            <person name="Santini S."/>
            <person name="Schenkelaars Q."/>
            <person name="Jourda C."/>
            <person name="Duchesne M."/>
            <person name="Belahbib H."/>
            <person name="Rocher C."/>
            <person name="Selva M."/>
            <person name="Riesgo A."/>
            <person name="Vervoort M."/>
            <person name="Leys S.P."/>
            <person name="Kodjabachian L."/>
            <person name="Le Bivic A."/>
            <person name="Borchiellini C."/>
            <person name="Claverie J.M."/>
            <person name="Renard E."/>
        </authorList>
    </citation>
    <scope>NUCLEOTIDE SEQUENCE [LARGE SCALE GENOMIC DNA]</scope>
    <source>
        <strain evidence="1">SPO-2</strain>
    </source>
</reference>
<accession>A0AAV7KFY8</accession>
<dbReference type="InterPro" id="IPR011042">
    <property type="entry name" value="6-blade_b-propeller_TolB-like"/>
</dbReference>
<protein>
    <submittedName>
        <fullName evidence="1">Tripartite motif-containing protein 2-like</fullName>
    </submittedName>
</protein>
<sequence>MGEYTANREDTDLVDISLARDVFYIALTNTGYPIQAFSKQGTIIICVVHKDLLDGVWYFCLDQQHNILVADTRTSEIKIFSNEGKLITKFGKEGSALGEFTGLAGIAVDDLCSIVTVDEKEHNMIQVIPFGRGIHIPRPKGDYEENKRFLVCIHHFREEDIERNIEYYNGV</sequence>
<evidence type="ECO:0000313" key="2">
    <source>
        <dbReference type="Proteomes" id="UP001165289"/>
    </source>
</evidence>
<dbReference type="Proteomes" id="UP001165289">
    <property type="component" value="Unassembled WGS sequence"/>
</dbReference>
<name>A0AAV7KFY8_9METZ</name>
<dbReference type="Pfam" id="PF17170">
    <property type="entry name" value="DUF5128"/>
    <property type="match status" value="1"/>
</dbReference>
<gene>
    <name evidence="1" type="ORF">LOD99_14513</name>
</gene>
<keyword evidence="2" id="KW-1185">Reference proteome</keyword>